<name>A0A7V5CTD5_9BACT</name>
<sequence>MAPESNGLQSFFEDVVTHCFRAHTPVEDPELTGYVAGLLAHFSATEQLYPLQNAEGQPVRSLGLMLMASDPVHGRASSFDEERKMRKHIGDFALFSTGMYPESTHRYAEDATFTELVRTGKESYYIVSQFDLFEYAKEAALFAKLTEQFDTCRYGLTKVSETLNQMNGPKLLM</sequence>
<evidence type="ECO:0000313" key="1">
    <source>
        <dbReference type="EMBL" id="HGY94020.1"/>
    </source>
</evidence>
<comment type="caution">
    <text evidence="1">The sequence shown here is derived from an EMBL/GenBank/DDBJ whole genome shotgun (WGS) entry which is preliminary data.</text>
</comment>
<organism evidence="1">
    <name type="scientific">Acidobacterium capsulatum</name>
    <dbReference type="NCBI Taxonomy" id="33075"/>
    <lineage>
        <taxon>Bacteria</taxon>
        <taxon>Pseudomonadati</taxon>
        <taxon>Acidobacteriota</taxon>
        <taxon>Terriglobia</taxon>
        <taxon>Terriglobales</taxon>
        <taxon>Acidobacteriaceae</taxon>
        <taxon>Acidobacterium</taxon>
    </lineage>
</organism>
<protein>
    <submittedName>
        <fullName evidence="1">Uncharacterized protein</fullName>
    </submittedName>
</protein>
<dbReference type="AlphaFoldDB" id="A0A7V5CTD5"/>
<reference evidence="1" key="1">
    <citation type="journal article" date="2020" name="mSystems">
        <title>Genome- and Community-Level Interaction Insights into Carbon Utilization and Element Cycling Functions of Hydrothermarchaeota in Hydrothermal Sediment.</title>
        <authorList>
            <person name="Zhou Z."/>
            <person name="Liu Y."/>
            <person name="Xu W."/>
            <person name="Pan J."/>
            <person name="Luo Z.H."/>
            <person name="Li M."/>
        </authorList>
    </citation>
    <scope>NUCLEOTIDE SEQUENCE [LARGE SCALE GENOMIC DNA]</scope>
    <source>
        <strain evidence="1">SpSt-855</strain>
    </source>
</reference>
<dbReference type="EMBL" id="DTKL01000026">
    <property type="protein sequence ID" value="HGY94020.1"/>
    <property type="molecule type" value="Genomic_DNA"/>
</dbReference>
<gene>
    <name evidence="1" type="ORF">ENW50_04950</name>
</gene>
<accession>A0A7V5CTD5</accession>
<proteinExistence type="predicted"/>